<reference evidence="2" key="1">
    <citation type="submission" date="2018-07" db="EMBL/GenBank/DDBJ databases">
        <title>Giant CbK-like Caulobacter bacteriophages have genetically divergent genomes.</title>
        <authorList>
            <person name="Wilson K.M."/>
            <person name="Ely B."/>
        </authorList>
    </citation>
    <scope>NUCLEOTIDE SEQUENCE [LARGE SCALE GENOMIC DNA]</scope>
</reference>
<protein>
    <submittedName>
        <fullName evidence="1">Uncharacterized protein</fullName>
    </submittedName>
</protein>
<reference evidence="1 2" key="2">
    <citation type="submission" date="2018-09" db="EMBL/GenBank/DDBJ databases">
        <title>Giant CbK-like Caulobacter bacteriophages have genetically divergent genomes.</title>
        <authorList>
            <person name="Wilson K."/>
            <person name="Ely B."/>
        </authorList>
    </citation>
    <scope>NUCLEOTIDE SEQUENCE [LARGE SCALE GENOMIC DNA]</scope>
</reference>
<dbReference type="Proteomes" id="UP000259421">
    <property type="component" value="Segment"/>
</dbReference>
<keyword evidence="2" id="KW-1185">Reference proteome</keyword>
<sequence>MTENIEQAIVPSPPKDRDLAGLIKVLAGALYYEADDPAPSGDYFNYHGGHVSSAERKDYRVSVEGNVLSVGANLGDDFYNVNFLAPKLYDRLEAFFAQEHGRRIHALLEQVTDHERRYVEHLFGPDAAK</sequence>
<gene>
    <name evidence="1" type="ORF">CcrBL9_gp411</name>
</gene>
<evidence type="ECO:0000313" key="2">
    <source>
        <dbReference type="Proteomes" id="UP000259421"/>
    </source>
</evidence>
<dbReference type="EMBL" id="MH588546">
    <property type="protein sequence ID" value="AXQ69435.1"/>
    <property type="molecule type" value="Genomic_DNA"/>
</dbReference>
<name>A0A385EEI4_9CAUD</name>
<evidence type="ECO:0000313" key="1">
    <source>
        <dbReference type="EMBL" id="AXQ69435.1"/>
    </source>
</evidence>
<proteinExistence type="predicted"/>
<organism evidence="1 2">
    <name type="scientific">Caulobacter phage CcrBL9</name>
    <dbReference type="NCBI Taxonomy" id="2283270"/>
    <lineage>
        <taxon>Viruses</taxon>
        <taxon>Duplodnaviria</taxon>
        <taxon>Heunggongvirae</taxon>
        <taxon>Uroviricota</taxon>
        <taxon>Caudoviricetes</taxon>
        <taxon>Jeanschmidtviridae</taxon>
        <taxon>Bertelyvirus</taxon>
        <taxon>Bertelyvirus BL9</taxon>
    </lineage>
</organism>
<accession>A0A385EEI4</accession>